<dbReference type="PANTHER" id="PTHR45772:SF2">
    <property type="entry name" value="ABC TRANSPORTER ATP-BINDING PROTEIN"/>
    <property type="match status" value="1"/>
</dbReference>
<dbReference type="PANTHER" id="PTHR45772">
    <property type="entry name" value="CONSERVED COMPONENT OF ABC TRANSPORTER FOR NATURAL AMINO ACIDS-RELATED"/>
    <property type="match status" value="1"/>
</dbReference>
<dbReference type="Pfam" id="PF00005">
    <property type="entry name" value="ABC_tran"/>
    <property type="match status" value="1"/>
</dbReference>
<dbReference type="SUPFAM" id="SSF52540">
    <property type="entry name" value="P-loop containing nucleoside triphosphate hydrolases"/>
    <property type="match status" value="1"/>
</dbReference>
<feature type="transmembrane region" description="Helical" evidence="9">
    <location>
        <begin position="160"/>
        <end position="182"/>
    </location>
</feature>
<dbReference type="InterPro" id="IPR051120">
    <property type="entry name" value="ABC_AA/LPS_Transport"/>
</dbReference>
<sequence>MSDRMTQSRGLLLALLLLAAVLVLAGPLFLDRFTMNVLTRSMIYAILALTVDLLWGFTGILTFGQSAFFGAGAYATAMVLTHLGGAPEHFVLAFVLAIAIPTLLAALVGWLSFHQGATPLYATVISLVVPIVMTQLIFAGGQSTGSSSGLVGYPTLALGAANHFRLAGVVLIGFGCLAWVFVRSDAGRMLVAIRDNEMRAAYLGLRVQLVRILLMTVLGGVAGFAGFLLANAARMVAPEIAGFVFGTQLVIWTALGGRGTLLGPVAGTLGIDWLGAKLSGELPFLWQLLIGAIFVVMILFLPRGLAGLVPRRRHQGTPPELVAIPTRRRADAVGPVLSVRGLGKSYGSLHVLESIDLEVHRGELVSLVGPNGAGKTTMMRCLSDGTEPISGSITVLGRDIGGLPPERIVRLGVGRKFQLASVFESLSVADCLRLARMSLDRPSLLRRSRRIGLPAPAIDILRLTGLDGMLNQRAGLLSHGQKQALELAMVVALEPELILLDEPTAGLTKAERAMIGGVLQRLSGELGHAVILIEHDLDFVRIVSQRIVVLHQGRMVMDGTVGEVVDSDLVRAIYSGAANA</sequence>
<evidence type="ECO:0000256" key="8">
    <source>
        <dbReference type="ARBA" id="ARBA00023136"/>
    </source>
</evidence>
<evidence type="ECO:0000256" key="7">
    <source>
        <dbReference type="ARBA" id="ARBA00022989"/>
    </source>
</evidence>
<feature type="transmembrane region" description="Helical" evidence="9">
    <location>
        <begin position="90"/>
        <end position="113"/>
    </location>
</feature>
<keyword evidence="6 11" id="KW-0067">ATP-binding</keyword>
<feature type="transmembrane region" description="Helical" evidence="9">
    <location>
        <begin position="284"/>
        <end position="305"/>
    </location>
</feature>
<dbReference type="SMART" id="SM00382">
    <property type="entry name" value="AAA"/>
    <property type="match status" value="1"/>
</dbReference>
<dbReference type="Gene3D" id="3.40.50.300">
    <property type="entry name" value="P-loop containing nucleotide triphosphate hydrolases"/>
    <property type="match status" value="1"/>
</dbReference>
<dbReference type="InterPro" id="IPR017871">
    <property type="entry name" value="ABC_transporter-like_CS"/>
</dbReference>
<gene>
    <name evidence="11" type="ORF">ACFOD6_19625</name>
</gene>
<comment type="subcellular location">
    <subcellularLocation>
        <location evidence="1">Cell membrane</location>
        <topology evidence="1">Multi-pass membrane protein</topology>
    </subcellularLocation>
</comment>
<evidence type="ECO:0000256" key="2">
    <source>
        <dbReference type="ARBA" id="ARBA00022448"/>
    </source>
</evidence>
<dbReference type="RefSeq" id="WP_354001343.1">
    <property type="nucleotide sequence ID" value="NZ_JAEACP010000018.1"/>
</dbReference>
<evidence type="ECO:0000259" key="10">
    <source>
        <dbReference type="PROSITE" id="PS50893"/>
    </source>
</evidence>
<keyword evidence="3" id="KW-1003">Cell membrane</keyword>
<keyword evidence="7 9" id="KW-1133">Transmembrane helix</keyword>
<evidence type="ECO:0000256" key="9">
    <source>
        <dbReference type="SAM" id="Phobius"/>
    </source>
</evidence>
<comment type="caution">
    <text evidence="11">The sequence shown here is derived from an EMBL/GenBank/DDBJ whole genome shotgun (WGS) entry which is preliminary data.</text>
</comment>
<keyword evidence="4 9" id="KW-0812">Transmembrane</keyword>
<organism evidence="11 12">
    <name type="scientific">Tabrizicola soli</name>
    <dbReference type="NCBI Taxonomy" id="2185115"/>
    <lineage>
        <taxon>Bacteria</taxon>
        <taxon>Pseudomonadati</taxon>
        <taxon>Pseudomonadota</taxon>
        <taxon>Alphaproteobacteria</taxon>
        <taxon>Rhodobacterales</taxon>
        <taxon>Paracoccaceae</taxon>
        <taxon>Tabrizicola</taxon>
    </lineage>
</organism>
<evidence type="ECO:0000256" key="1">
    <source>
        <dbReference type="ARBA" id="ARBA00004651"/>
    </source>
</evidence>
<dbReference type="PROSITE" id="PS50893">
    <property type="entry name" value="ABC_TRANSPORTER_2"/>
    <property type="match status" value="1"/>
</dbReference>
<evidence type="ECO:0000256" key="5">
    <source>
        <dbReference type="ARBA" id="ARBA00022741"/>
    </source>
</evidence>
<dbReference type="InterPro" id="IPR043428">
    <property type="entry name" value="LivM-like"/>
</dbReference>
<keyword evidence="5" id="KW-0547">Nucleotide-binding</keyword>
<evidence type="ECO:0000313" key="11">
    <source>
        <dbReference type="EMBL" id="MFC3088256.1"/>
    </source>
</evidence>
<proteinExistence type="predicted"/>
<dbReference type="InterPro" id="IPR003593">
    <property type="entry name" value="AAA+_ATPase"/>
</dbReference>
<name>A0ABV7E0V1_9RHOB</name>
<keyword evidence="12" id="KW-1185">Reference proteome</keyword>
<feature type="domain" description="ABC transporter" evidence="10">
    <location>
        <begin position="337"/>
        <end position="577"/>
    </location>
</feature>
<accession>A0ABV7E0V1</accession>
<dbReference type="GO" id="GO:0005524">
    <property type="term" value="F:ATP binding"/>
    <property type="evidence" value="ECO:0007669"/>
    <property type="project" value="UniProtKB-KW"/>
</dbReference>
<dbReference type="CDD" id="cd06581">
    <property type="entry name" value="TM_PBP1_LivM_like"/>
    <property type="match status" value="1"/>
</dbReference>
<dbReference type="InterPro" id="IPR027417">
    <property type="entry name" value="P-loop_NTPase"/>
</dbReference>
<reference evidence="12" key="1">
    <citation type="journal article" date="2019" name="Int. J. Syst. Evol. Microbiol.">
        <title>The Global Catalogue of Microorganisms (GCM) 10K type strain sequencing project: providing services to taxonomists for standard genome sequencing and annotation.</title>
        <authorList>
            <consortium name="The Broad Institute Genomics Platform"/>
            <consortium name="The Broad Institute Genome Sequencing Center for Infectious Disease"/>
            <person name="Wu L."/>
            <person name="Ma J."/>
        </authorList>
    </citation>
    <scope>NUCLEOTIDE SEQUENCE [LARGE SCALE GENOMIC DNA]</scope>
    <source>
        <strain evidence="12">KCTC 62102</strain>
    </source>
</reference>
<dbReference type="PROSITE" id="PS00211">
    <property type="entry name" value="ABC_TRANSPORTER_1"/>
    <property type="match status" value="1"/>
</dbReference>
<keyword evidence="8 9" id="KW-0472">Membrane</keyword>
<dbReference type="EMBL" id="JBHRSM010000051">
    <property type="protein sequence ID" value="MFC3088256.1"/>
    <property type="molecule type" value="Genomic_DNA"/>
</dbReference>
<evidence type="ECO:0000256" key="6">
    <source>
        <dbReference type="ARBA" id="ARBA00022840"/>
    </source>
</evidence>
<dbReference type="InterPro" id="IPR001851">
    <property type="entry name" value="ABC_transp_permease"/>
</dbReference>
<keyword evidence="2" id="KW-0813">Transport</keyword>
<evidence type="ECO:0000313" key="12">
    <source>
        <dbReference type="Proteomes" id="UP001595445"/>
    </source>
</evidence>
<feature type="transmembrane region" description="Helical" evidence="9">
    <location>
        <begin position="120"/>
        <end position="140"/>
    </location>
</feature>
<dbReference type="InterPro" id="IPR003439">
    <property type="entry name" value="ABC_transporter-like_ATP-bd"/>
</dbReference>
<evidence type="ECO:0000256" key="3">
    <source>
        <dbReference type="ARBA" id="ARBA00022475"/>
    </source>
</evidence>
<protein>
    <submittedName>
        <fullName evidence="11">ATP-binding cassette domain-containing protein</fullName>
    </submittedName>
</protein>
<dbReference type="Pfam" id="PF02653">
    <property type="entry name" value="BPD_transp_2"/>
    <property type="match status" value="1"/>
</dbReference>
<feature type="transmembrane region" description="Helical" evidence="9">
    <location>
        <begin position="203"/>
        <end position="229"/>
    </location>
</feature>
<dbReference type="Proteomes" id="UP001595445">
    <property type="component" value="Unassembled WGS sequence"/>
</dbReference>
<evidence type="ECO:0000256" key="4">
    <source>
        <dbReference type="ARBA" id="ARBA00022692"/>
    </source>
</evidence>